<dbReference type="InterPro" id="IPR036312">
    <property type="entry name" value="Bifun_inhib/LTP/seed_sf"/>
</dbReference>
<dbReference type="Pfam" id="PF14368">
    <property type="entry name" value="LTP_2"/>
    <property type="match status" value="1"/>
</dbReference>
<comment type="similarity">
    <text evidence="1">Belongs to the plant LTP family.</text>
</comment>
<keyword evidence="4" id="KW-0325">Glycoprotein</keyword>
<protein>
    <recommendedName>
        <fullName evidence="6">Bifunctional inhibitor/plant lipid transfer protein/seed storage helical domain-containing protein</fullName>
    </recommendedName>
</protein>
<evidence type="ECO:0000256" key="3">
    <source>
        <dbReference type="ARBA" id="ARBA00023157"/>
    </source>
</evidence>
<dbReference type="InterPro" id="IPR016140">
    <property type="entry name" value="Bifunc_inhib/LTP/seed_store"/>
</dbReference>
<dbReference type="Proteomes" id="UP000604825">
    <property type="component" value="Unassembled WGS sequence"/>
</dbReference>
<evidence type="ECO:0000313" key="7">
    <source>
        <dbReference type="EMBL" id="CAD6222768.1"/>
    </source>
</evidence>
<evidence type="ECO:0000313" key="8">
    <source>
        <dbReference type="Proteomes" id="UP000604825"/>
    </source>
</evidence>
<dbReference type="Gene3D" id="1.10.110.10">
    <property type="entry name" value="Plant lipid-transfer and hydrophobic proteins"/>
    <property type="match status" value="1"/>
</dbReference>
<evidence type="ECO:0000256" key="1">
    <source>
        <dbReference type="ARBA" id="ARBA00009748"/>
    </source>
</evidence>
<feature type="chain" id="PRO_5032552511" description="Bifunctional inhibitor/plant lipid transfer protein/seed storage helical domain-containing protein" evidence="5">
    <location>
        <begin position="25"/>
        <end position="131"/>
    </location>
</feature>
<evidence type="ECO:0000256" key="5">
    <source>
        <dbReference type="SAM" id="SignalP"/>
    </source>
</evidence>
<organism evidence="7 8">
    <name type="scientific">Miscanthus lutarioriparius</name>
    <dbReference type="NCBI Taxonomy" id="422564"/>
    <lineage>
        <taxon>Eukaryota</taxon>
        <taxon>Viridiplantae</taxon>
        <taxon>Streptophyta</taxon>
        <taxon>Embryophyta</taxon>
        <taxon>Tracheophyta</taxon>
        <taxon>Spermatophyta</taxon>
        <taxon>Magnoliopsida</taxon>
        <taxon>Liliopsida</taxon>
        <taxon>Poales</taxon>
        <taxon>Poaceae</taxon>
        <taxon>PACMAD clade</taxon>
        <taxon>Panicoideae</taxon>
        <taxon>Andropogonodae</taxon>
        <taxon>Andropogoneae</taxon>
        <taxon>Saccharinae</taxon>
        <taxon>Miscanthus</taxon>
    </lineage>
</organism>
<evidence type="ECO:0000259" key="6">
    <source>
        <dbReference type="Pfam" id="PF14368"/>
    </source>
</evidence>
<feature type="signal peptide" evidence="5">
    <location>
        <begin position="1"/>
        <end position="24"/>
    </location>
</feature>
<sequence length="131" mass="13725">MAPSTVSFLAMVVVAMAVLQTSSANPLPAPPAHSPASCSETLFRLFDCLDFLQIGASIAGPPANCCTSLREVLSSPAAICLCHAIGRDLNAFAGVNIDPIRLAILPVVCLAIVPPQLPVMCYGNFLISRCW</sequence>
<dbReference type="SUPFAM" id="SSF47699">
    <property type="entry name" value="Bifunctional inhibitor/lipid-transfer protein/seed storage 2S albumin"/>
    <property type="match status" value="1"/>
</dbReference>
<evidence type="ECO:0000256" key="4">
    <source>
        <dbReference type="ARBA" id="ARBA00023180"/>
    </source>
</evidence>
<dbReference type="PANTHER" id="PTHR33044">
    <property type="entry name" value="BIFUNCTIONAL INHIBITOR/LIPID-TRANSFER PROTEIN/SEED STORAGE 2S ALBUMIN SUPERFAMILY PROTEIN-RELATED"/>
    <property type="match status" value="1"/>
</dbReference>
<keyword evidence="2 5" id="KW-0732">Signal</keyword>
<name>A0A811NEC6_9POAL</name>
<reference evidence="7" key="1">
    <citation type="submission" date="2020-10" db="EMBL/GenBank/DDBJ databases">
        <authorList>
            <person name="Han B."/>
            <person name="Lu T."/>
            <person name="Zhao Q."/>
            <person name="Huang X."/>
            <person name="Zhao Y."/>
        </authorList>
    </citation>
    <scope>NUCLEOTIDE SEQUENCE</scope>
</reference>
<keyword evidence="8" id="KW-1185">Reference proteome</keyword>
<dbReference type="AlphaFoldDB" id="A0A811NEC6"/>
<proteinExistence type="inferred from homology"/>
<accession>A0A811NEC6</accession>
<evidence type="ECO:0000256" key="2">
    <source>
        <dbReference type="ARBA" id="ARBA00022729"/>
    </source>
</evidence>
<comment type="caution">
    <text evidence="7">The sequence shown here is derived from an EMBL/GenBank/DDBJ whole genome shotgun (WGS) entry which is preliminary data.</text>
</comment>
<gene>
    <name evidence="7" type="ORF">NCGR_LOCUS15292</name>
</gene>
<dbReference type="InterPro" id="IPR043325">
    <property type="entry name" value="LTSS"/>
</dbReference>
<dbReference type="OrthoDB" id="679615at2759"/>
<feature type="domain" description="Bifunctional inhibitor/plant lipid transfer protein/seed storage helical" evidence="6">
    <location>
        <begin position="26"/>
        <end position="112"/>
    </location>
</feature>
<keyword evidence="3" id="KW-1015">Disulfide bond</keyword>
<dbReference type="EMBL" id="CAJGYO010000004">
    <property type="protein sequence ID" value="CAD6222768.1"/>
    <property type="molecule type" value="Genomic_DNA"/>
</dbReference>
<dbReference type="CDD" id="cd00010">
    <property type="entry name" value="AAI_LTSS"/>
    <property type="match status" value="1"/>
</dbReference>